<dbReference type="FunFam" id="3.40.30.10:FF:000005">
    <property type="entry name" value="Glutaredoxin 5"/>
    <property type="match status" value="1"/>
</dbReference>
<sequence length="166" mass="17801">MASMLRSAFRSSSALRLQASSVVTMSPTLALARRFISEQTRSAIQKAVDSSPVVVFMKGTPDVPQCGFSRAVIQILDLHNVPPEKLAAFNVLEDSELRNGIKEFSDWPTIPQVYVKGEFVGGCDIVLGMHQSGELETLLQNSDVISKPPTSDADSDASSTSTPASS</sequence>
<reference evidence="10" key="1">
    <citation type="journal article" date="2014" name="Proc. Natl. Acad. Sci. U.S.A.">
        <title>Extensive sampling of basidiomycete genomes demonstrates inadequacy of the white-rot/brown-rot paradigm for wood decay fungi.</title>
        <authorList>
            <person name="Riley R."/>
            <person name="Salamov A.A."/>
            <person name="Brown D.W."/>
            <person name="Nagy L.G."/>
            <person name="Floudas D."/>
            <person name="Held B.W."/>
            <person name="Levasseur A."/>
            <person name="Lombard V."/>
            <person name="Morin E."/>
            <person name="Otillar R."/>
            <person name="Lindquist E.A."/>
            <person name="Sun H."/>
            <person name="LaButti K.M."/>
            <person name="Schmutz J."/>
            <person name="Jabbour D."/>
            <person name="Luo H."/>
            <person name="Baker S.E."/>
            <person name="Pisabarro A.G."/>
            <person name="Walton J.D."/>
            <person name="Blanchette R.A."/>
            <person name="Henrissat B."/>
            <person name="Martin F."/>
            <person name="Cullen D."/>
            <person name="Hibbett D.S."/>
            <person name="Grigoriev I.V."/>
        </authorList>
    </citation>
    <scope>NUCLEOTIDE SEQUENCE [LARGE SCALE GENOMIC DNA]</scope>
    <source>
        <strain evidence="10">MUCL 33604</strain>
    </source>
</reference>
<feature type="region of interest" description="Disordered" evidence="7">
    <location>
        <begin position="141"/>
        <end position="166"/>
    </location>
</feature>
<dbReference type="InterPro" id="IPR002109">
    <property type="entry name" value="Glutaredoxin"/>
</dbReference>
<dbReference type="PANTHER" id="PTHR10293">
    <property type="entry name" value="GLUTAREDOXIN FAMILY MEMBER"/>
    <property type="match status" value="1"/>
</dbReference>
<protein>
    <recommendedName>
        <fullName evidence="6">Monothiol glutaredoxin-5, mitochondrial</fullName>
    </recommendedName>
</protein>
<evidence type="ECO:0000256" key="6">
    <source>
        <dbReference type="ARBA" id="ARBA00067618"/>
    </source>
</evidence>
<dbReference type="SUPFAM" id="SSF52833">
    <property type="entry name" value="Thioredoxin-like"/>
    <property type="match status" value="1"/>
</dbReference>
<keyword evidence="1" id="KW-0001">2Fe-2S</keyword>
<evidence type="ECO:0000256" key="4">
    <source>
        <dbReference type="ARBA" id="ARBA00023014"/>
    </source>
</evidence>
<evidence type="ECO:0000313" key="9">
    <source>
        <dbReference type="EMBL" id="KDQ50132.1"/>
    </source>
</evidence>
<proteinExistence type="predicted"/>
<accession>A0A067PGH8</accession>
<dbReference type="GO" id="GO:0044571">
    <property type="term" value="P:[2Fe-2S] cluster assembly"/>
    <property type="evidence" value="ECO:0007669"/>
    <property type="project" value="UniProtKB-ARBA"/>
</dbReference>
<evidence type="ECO:0000259" key="8">
    <source>
        <dbReference type="Pfam" id="PF00462"/>
    </source>
</evidence>
<dbReference type="Proteomes" id="UP000027265">
    <property type="component" value="Unassembled WGS sequence"/>
</dbReference>
<dbReference type="EMBL" id="KL197765">
    <property type="protein sequence ID" value="KDQ50132.1"/>
    <property type="molecule type" value="Genomic_DNA"/>
</dbReference>
<name>A0A067PGH8_9AGAM</name>
<dbReference type="InterPro" id="IPR033658">
    <property type="entry name" value="GRX_PICOT-like"/>
</dbReference>
<keyword evidence="3" id="KW-0408">Iron</keyword>
<dbReference type="FunCoup" id="A0A067PGH8">
    <property type="interactions" value="291"/>
</dbReference>
<organism evidence="9 10">
    <name type="scientific">Jaapia argillacea MUCL 33604</name>
    <dbReference type="NCBI Taxonomy" id="933084"/>
    <lineage>
        <taxon>Eukaryota</taxon>
        <taxon>Fungi</taxon>
        <taxon>Dikarya</taxon>
        <taxon>Basidiomycota</taxon>
        <taxon>Agaricomycotina</taxon>
        <taxon>Agaricomycetes</taxon>
        <taxon>Agaricomycetidae</taxon>
        <taxon>Jaapiales</taxon>
        <taxon>Jaapiaceae</taxon>
        <taxon>Jaapia</taxon>
    </lineage>
</organism>
<dbReference type="InterPro" id="IPR036249">
    <property type="entry name" value="Thioredoxin-like_sf"/>
</dbReference>
<keyword evidence="2" id="KW-0479">Metal-binding</keyword>
<dbReference type="NCBIfam" id="TIGR00365">
    <property type="entry name" value="Grx4 family monothiol glutaredoxin"/>
    <property type="match status" value="1"/>
</dbReference>
<evidence type="ECO:0000256" key="5">
    <source>
        <dbReference type="ARBA" id="ARBA00023284"/>
    </source>
</evidence>
<dbReference type="HOGENOM" id="CLU_026126_2_0_1"/>
<dbReference type="InParanoid" id="A0A067PGH8"/>
<evidence type="ECO:0000256" key="7">
    <source>
        <dbReference type="SAM" id="MobiDB-lite"/>
    </source>
</evidence>
<gene>
    <name evidence="9" type="ORF">JAAARDRAFT_42311</name>
</gene>
<keyword evidence="4" id="KW-0411">Iron-sulfur</keyword>
<feature type="compositionally biased region" description="Low complexity" evidence="7">
    <location>
        <begin position="148"/>
        <end position="166"/>
    </location>
</feature>
<dbReference type="InterPro" id="IPR004480">
    <property type="entry name" value="Monothiol_GRX-rel"/>
</dbReference>
<dbReference type="Pfam" id="PF00462">
    <property type="entry name" value="Glutaredoxin"/>
    <property type="match status" value="1"/>
</dbReference>
<evidence type="ECO:0000256" key="3">
    <source>
        <dbReference type="ARBA" id="ARBA00023004"/>
    </source>
</evidence>
<dbReference type="PANTHER" id="PTHR10293:SF16">
    <property type="entry name" value="GLUTAREDOXIN-RELATED PROTEIN 5, MITOCHONDRIAL"/>
    <property type="match status" value="1"/>
</dbReference>
<evidence type="ECO:0000313" key="10">
    <source>
        <dbReference type="Proteomes" id="UP000027265"/>
    </source>
</evidence>
<dbReference type="GO" id="GO:0005759">
    <property type="term" value="C:mitochondrial matrix"/>
    <property type="evidence" value="ECO:0007669"/>
    <property type="project" value="TreeGrafter"/>
</dbReference>
<dbReference type="GO" id="GO:0046872">
    <property type="term" value="F:metal ion binding"/>
    <property type="evidence" value="ECO:0007669"/>
    <property type="project" value="UniProtKB-KW"/>
</dbReference>
<evidence type="ECO:0000256" key="1">
    <source>
        <dbReference type="ARBA" id="ARBA00022714"/>
    </source>
</evidence>
<dbReference type="AlphaFoldDB" id="A0A067PGH8"/>
<dbReference type="STRING" id="933084.A0A067PGH8"/>
<dbReference type="GO" id="GO:0051537">
    <property type="term" value="F:2 iron, 2 sulfur cluster binding"/>
    <property type="evidence" value="ECO:0007669"/>
    <property type="project" value="UniProtKB-KW"/>
</dbReference>
<feature type="domain" description="Glutaredoxin" evidence="8">
    <location>
        <begin position="53"/>
        <end position="120"/>
    </location>
</feature>
<dbReference type="PROSITE" id="PS51354">
    <property type="entry name" value="GLUTAREDOXIN_2"/>
    <property type="match status" value="1"/>
</dbReference>
<dbReference type="Gene3D" id="3.40.30.10">
    <property type="entry name" value="Glutaredoxin"/>
    <property type="match status" value="1"/>
</dbReference>
<evidence type="ECO:0000256" key="2">
    <source>
        <dbReference type="ARBA" id="ARBA00022723"/>
    </source>
</evidence>
<dbReference type="GO" id="GO:0015036">
    <property type="term" value="F:disulfide oxidoreductase activity"/>
    <property type="evidence" value="ECO:0007669"/>
    <property type="project" value="UniProtKB-ARBA"/>
</dbReference>
<dbReference type="OrthoDB" id="415696at2759"/>
<keyword evidence="10" id="KW-1185">Reference proteome</keyword>
<dbReference type="CDD" id="cd03028">
    <property type="entry name" value="GRX_PICOT_like"/>
    <property type="match status" value="1"/>
</dbReference>
<keyword evidence="5" id="KW-0676">Redox-active center</keyword>